<evidence type="ECO:0000313" key="3">
    <source>
        <dbReference type="Proteomes" id="UP000316426"/>
    </source>
</evidence>
<keyword evidence="1" id="KW-0472">Membrane</keyword>
<keyword evidence="3" id="KW-1185">Reference proteome</keyword>
<gene>
    <name evidence="2" type="ORF">Spa11_01990</name>
</gene>
<dbReference type="AlphaFoldDB" id="A0A518K2N2"/>
<sequence>MTDSLEQCAGFALMLLFYVPLLIAYVWSIVWAYRDARGRGKPPVLVALLVALLPPWPLGALIWYVFRPSHPYYIRPHSHYPTD</sequence>
<dbReference type="Proteomes" id="UP000316426">
    <property type="component" value="Chromosome"/>
</dbReference>
<accession>A0A518K2N2</accession>
<name>A0A518K2N2_9BACT</name>
<feature type="transmembrane region" description="Helical" evidence="1">
    <location>
        <begin position="12"/>
        <end position="33"/>
    </location>
</feature>
<keyword evidence="1" id="KW-1133">Transmembrane helix</keyword>
<keyword evidence="1" id="KW-0812">Transmembrane</keyword>
<reference evidence="2 3" key="1">
    <citation type="submission" date="2019-02" db="EMBL/GenBank/DDBJ databases">
        <title>Deep-cultivation of Planctomycetes and their phenomic and genomic characterization uncovers novel biology.</title>
        <authorList>
            <person name="Wiegand S."/>
            <person name="Jogler M."/>
            <person name="Boedeker C."/>
            <person name="Pinto D."/>
            <person name="Vollmers J."/>
            <person name="Rivas-Marin E."/>
            <person name="Kohn T."/>
            <person name="Peeters S.H."/>
            <person name="Heuer A."/>
            <person name="Rast P."/>
            <person name="Oberbeckmann S."/>
            <person name="Bunk B."/>
            <person name="Jeske O."/>
            <person name="Meyerdierks A."/>
            <person name="Storesund J.E."/>
            <person name="Kallscheuer N."/>
            <person name="Luecker S."/>
            <person name="Lage O.M."/>
            <person name="Pohl T."/>
            <person name="Merkel B.J."/>
            <person name="Hornburger P."/>
            <person name="Mueller R.-W."/>
            <person name="Bruemmer F."/>
            <person name="Labrenz M."/>
            <person name="Spormann A.M."/>
            <person name="Op den Camp H."/>
            <person name="Overmann J."/>
            <person name="Amann R."/>
            <person name="Jetten M.S.M."/>
            <person name="Mascher T."/>
            <person name="Medema M.H."/>
            <person name="Devos D.P."/>
            <person name="Kaster A.-K."/>
            <person name="Ovreas L."/>
            <person name="Rohde M."/>
            <person name="Galperin M.Y."/>
            <person name="Jogler C."/>
        </authorList>
    </citation>
    <scope>NUCLEOTIDE SEQUENCE [LARGE SCALE GENOMIC DNA]</scope>
    <source>
        <strain evidence="2 3">Spa11</strain>
    </source>
</reference>
<evidence type="ECO:0000313" key="2">
    <source>
        <dbReference type="EMBL" id="QDV72029.1"/>
    </source>
</evidence>
<evidence type="ECO:0008006" key="4">
    <source>
        <dbReference type="Google" id="ProtNLM"/>
    </source>
</evidence>
<dbReference type="KEGG" id="bmei:Spa11_01990"/>
<proteinExistence type="predicted"/>
<protein>
    <recommendedName>
        <fullName evidence="4">Cardiolipin synthase N-terminal domain-containing protein</fullName>
    </recommendedName>
</protein>
<evidence type="ECO:0000256" key="1">
    <source>
        <dbReference type="SAM" id="Phobius"/>
    </source>
</evidence>
<dbReference type="EMBL" id="CP036349">
    <property type="protein sequence ID" value="QDV72029.1"/>
    <property type="molecule type" value="Genomic_DNA"/>
</dbReference>
<organism evidence="2 3">
    <name type="scientific">Botrimarina mediterranea</name>
    <dbReference type="NCBI Taxonomy" id="2528022"/>
    <lineage>
        <taxon>Bacteria</taxon>
        <taxon>Pseudomonadati</taxon>
        <taxon>Planctomycetota</taxon>
        <taxon>Planctomycetia</taxon>
        <taxon>Pirellulales</taxon>
        <taxon>Lacipirellulaceae</taxon>
        <taxon>Botrimarina</taxon>
    </lineage>
</organism>
<feature type="transmembrane region" description="Helical" evidence="1">
    <location>
        <begin position="45"/>
        <end position="66"/>
    </location>
</feature>